<dbReference type="InterPro" id="IPR036388">
    <property type="entry name" value="WH-like_DNA-bd_sf"/>
</dbReference>
<evidence type="ECO:0000256" key="3">
    <source>
        <dbReference type="ARBA" id="ARBA00023082"/>
    </source>
</evidence>
<dbReference type="RefSeq" id="WP_306680701.1">
    <property type="nucleotide sequence ID" value="NZ_JAVDBT010000010.1"/>
</dbReference>
<comment type="caution">
    <text evidence="9">The sequence shown here is derived from an EMBL/GenBank/DDBJ whole genome shotgun (WGS) entry which is preliminary data.</text>
</comment>
<feature type="domain" description="RNA polymerase sigma factor 70 region 4 type 2" evidence="8">
    <location>
        <begin position="119"/>
        <end position="167"/>
    </location>
</feature>
<proteinExistence type="inferred from homology"/>
<evidence type="ECO:0000313" key="9">
    <source>
        <dbReference type="EMBL" id="MDQ2066986.1"/>
    </source>
</evidence>
<keyword evidence="4 6" id="KW-0238">DNA-binding</keyword>
<keyword evidence="10" id="KW-1185">Reference proteome</keyword>
<keyword evidence="5 6" id="KW-0804">Transcription</keyword>
<dbReference type="InterPro" id="IPR039425">
    <property type="entry name" value="RNA_pol_sigma-70-like"/>
</dbReference>
<keyword evidence="2 6" id="KW-0805">Transcription regulation</keyword>
<accession>A0ABU0VZ05</accession>
<evidence type="ECO:0000256" key="2">
    <source>
        <dbReference type="ARBA" id="ARBA00023015"/>
    </source>
</evidence>
<evidence type="ECO:0000259" key="7">
    <source>
        <dbReference type="Pfam" id="PF04542"/>
    </source>
</evidence>
<dbReference type="InterPro" id="IPR013325">
    <property type="entry name" value="RNA_pol_sigma_r2"/>
</dbReference>
<evidence type="ECO:0000259" key="8">
    <source>
        <dbReference type="Pfam" id="PF08281"/>
    </source>
</evidence>
<dbReference type="Proteomes" id="UP001239680">
    <property type="component" value="Unassembled WGS sequence"/>
</dbReference>
<dbReference type="PROSITE" id="PS01063">
    <property type="entry name" value="SIGMA70_ECF"/>
    <property type="match status" value="1"/>
</dbReference>
<dbReference type="PANTHER" id="PTHR43133">
    <property type="entry name" value="RNA POLYMERASE ECF-TYPE SIGMA FACTO"/>
    <property type="match status" value="1"/>
</dbReference>
<keyword evidence="3 6" id="KW-0731">Sigma factor</keyword>
<evidence type="ECO:0000313" key="10">
    <source>
        <dbReference type="Proteomes" id="UP001239680"/>
    </source>
</evidence>
<dbReference type="SUPFAM" id="SSF88659">
    <property type="entry name" value="Sigma3 and sigma4 domains of RNA polymerase sigma factors"/>
    <property type="match status" value="1"/>
</dbReference>
<reference evidence="9 10" key="1">
    <citation type="submission" date="2023-08" db="EMBL/GenBank/DDBJ databases">
        <title>Characterization of two Paracoccaceae strains isolated from Phycosphere and proposal of Xinfangfangia lacusdiani sp. nov.</title>
        <authorList>
            <person name="Deng Y."/>
            <person name="Zhang Y.Q."/>
        </authorList>
    </citation>
    <scope>NUCLEOTIDE SEQUENCE [LARGE SCALE GENOMIC DNA]</scope>
    <source>
        <strain evidence="9 10">CPCC 101601</strain>
    </source>
</reference>
<dbReference type="InterPro" id="IPR013249">
    <property type="entry name" value="RNA_pol_sigma70_r4_t2"/>
</dbReference>
<organism evidence="9 10">
    <name type="scientific">Pseudogemmobacter lacusdianii</name>
    <dbReference type="NCBI Taxonomy" id="3069608"/>
    <lineage>
        <taxon>Bacteria</taxon>
        <taxon>Pseudomonadati</taxon>
        <taxon>Pseudomonadota</taxon>
        <taxon>Alphaproteobacteria</taxon>
        <taxon>Rhodobacterales</taxon>
        <taxon>Paracoccaceae</taxon>
        <taxon>Pseudogemmobacter</taxon>
    </lineage>
</organism>
<evidence type="ECO:0000256" key="4">
    <source>
        <dbReference type="ARBA" id="ARBA00023125"/>
    </source>
</evidence>
<dbReference type="SUPFAM" id="SSF88946">
    <property type="entry name" value="Sigma2 domain of RNA polymerase sigma factors"/>
    <property type="match status" value="1"/>
</dbReference>
<comment type="similarity">
    <text evidence="1 6">Belongs to the sigma-70 factor family. ECF subfamily.</text>
</comment>
<evidence type="ECO:0000256" key="6">
    <source>
        <dbReference type="RuleBase" id="RU000716"/>
    </source>
</evidence>
<dbReference type="Pfam" id="PF08281">
    <property type="entry name" value="Sigma70_r4_2"/>
    <property type="match status" value="1"/>
</dbReference>
<dbReference type="InterPro" id="IPR014284">
    <property type="entry name" value="RNA_pol_sigma-70_dom"/>
</dbReference>
<dbReference type="PANTHER" id="PTHR43133:SF25">
    <property type="entry name" value="RNA POLYMERASE SIGMA FACTOR RFAY-RELATED"/>
    <property type="match status" value="1"/>
</dbReference>
<dbReference type="InterPro" id="IPR013324">
    <property type="entry name" value="RNA_pol_sigma_r3/r4-like"/>
</dbReference>
<dbReference type="EMBL" id="JAVDBT010000010">
    <property type="protein sequence ID" value="MDQ2066986.1"/>
    <property type="molecule type" value="Genomic_DNA"/>
</dbReference>
<dbReference type="Gene3D" id="1.10.1740.10">
    <property type="match status" value="1"/>
</dbReference>
<sequence>MSQGVRPPNQAGAAGAAGQSGTADELVAMIPGLRIYARNLMRGGSEVDDLVQETLMKALANLNSYQSGTNLRAWLFTIMRNSFLTRVSKRAREPVGAEDCVSGQLTCPPAHDTMMAGNKVLEAIDRLPQPYREALILVFLTGESYQDVAKICGCAIGTVKSRINRARHMIMEDLGASKVEDLITSRD</sequence>
<gene>
    <name evidence="9" type="ORF">Q9295_11415</name>
</gene>
<feature type="domain" description="RNA polymerase sigma-70 region 2" evidence="7">
    <location>
        <begin position="31"/>
        <end position="92"/>
    </location>
</feature>
<dbReference type="Pfam" id="PF04542">
    <property type="entry name" value="Sigma70_r2"/>
    <property type="match status" value="1"/>
</dbReference>
<evidence type="ECO:0000256" key="5">
    <source>
        <dbReference type="ARBA" id="ARBA00023163"/>
    </source>
</evidence>
<dbReference type="InterPro" id="IPR007627">
    <property type="entry name" value="RNA_pol_sigma70_r2"/>
</dbReference>
<dbReference type="NCBIfam" id="TIGR02937">
    <property type="entry name" value="sigma70-ECF"/>
    <property type="match status" value="1"/>
</dbReference>
<dbReference type="Gene3D" id="1.10.10.10">
    <property type="entry name" value="Winged helix-like DNA-binding domain superfamily/Winged helix DNA-binding domain"/>
    <property type="match status" value="1"/>
</dbReference>
<dbReference type="InterPro" id="IPR000838">
    <property type="entry name" value="RNA_pol_sigma70_ECF_CS"/>
</dbReference>
<evidence type="ECO:0000256" key="1">
    <source>
        <dbReference type="ARBA" id="ARBA00010641"/>
    </source>
</evidence>
<protein>
    <recommendedName>
        <fullName evidence="6">RNA polymerase sigma factor</fullName>
    </recommendedName>
</protein>
<name>A0ABU0VZ05_9RHOB</name>
<dbReference type="CDD" id="cd06171">
    <property type="entry name" value="Sigma70_r4"/>
    <property type="match status" value="1"/>
</dbReference>